<keyword evidence="13" id="KW-0067">ATP-binding</keyword>
<evidence type="ECO:0000259" key="18">
    <source>
        <dbReference type="PROSITE" id="PS50113"/>
    </source>
</evidence>
<dbReference type="SUPFAM" id="SSF55785">
    <property type="entry name" value="PYP-like sensor domain (PAS domain)"/>
    <property type="match status" value="1"/>
</dbReference>
<evidence type="ECO:0000256" key="6">
    <source>
        <dbReference type="ARBA" id="ARBA00022606"/>
    </source>
</evidence>
<dbReference type="RefSeq" id="WP_307275835.1">
    <property type="nucleotide sequence ID" value="NZ_JAUSZT010000001.1"/>
</dbReference>
<keyword evidence="9" id="KW-0808">Transferase</keyword>
<keyword evidence="15" id="KW-0843">Virulence</keyword>
<evidence type="ECO:0000259" key="17">
    <source>
        <dbReference type="PROSITE" id="PS50112"/>
    </source>
</evidence>
<evidence type="ECO:0000256" key="11">
    <source>
        <dbReference type="ARBA" id="ARBA00022741"/>
    </source>
</evidence>
<dbReference type="InterPro" id="IPR000700">
    <property type="entry name" value="PAS-assoc_C"/>
</dbReference>
<dbReference type="SMART" id="SM00091">
    <property type="entry name" value="PAS"/>
    <property type="match status" value="1"/>
</dbReference>
<keyword evidence="16" id="KW-0675">Receptor</keyword>
<dbReference type="Gene3D" id="3.30.450.20">
    <property type="entry name" value="PAS domain"/>
    <property type="match status" value="1"/>
</dbReference>
<evidence type="ECO:0000256" key="14">
    <source>
        <dbReference type="ARBA" id="ARBA00022991"/>
    </source>
</evidence>
<name>A0ABU0S316_9HYPH</name>
<keyword evidence="20" id="KW-1185">Reference proteome</keyword>
<evidence type="ECO:0000256" key="10">
    <source>
        <dbReference type="ARBA" id="ARBA00022737"/>
    </source>
</evidence>
<evidence type="ECO:0000256" key="1">
    <source>
        <dbReference type="ARBA" id="ARBA00000085"/>
    </source>
</evidence>
<dbReference type="CDD" id="cd00130">
    <property type="entry name" value="PAS"/>
    <property type="match status" value="1"/>
</dbReference>
<dbReference type="PANTHER" id="PTHR41523:SF8">
    <property type="entry name" value="ETHYLENE RESPONSE SENSOR PROTEIN"/>
    <property type="match status" value="1"/>
</dbReference>
<keyword evidence="7" id="KW-0285">Flavoprotein</keyword>
<dbReference type="InterPro" id="IPR035965">
    <property type="entry name" value="PAS-like_dom_sf"/>
</dbReference>
<evidence type="ECO:0000256" key="12">
    <source>
        <dbReference type="ARBA" id="ARBA00022777"/>
    </source>
</evidence>
<feature type="domain" description="PAC" evidence="18">
    <location>
        <begin position="83"/>
        <end position="135"/>
    </location>
</feature>
<protein>
    <recommendedName>
        <fullName evidence="3">Blue-light-activated histidine kinase</fullName>
        <ecNumber evidence="2">2.7.13.3</ecNumber>
    </recommendedName>
</protein>
<evidence type="ECO:0000256" key="16">
    <source>
        <dbReference type="ARBA" id="ARBA00023170"/>
    </source>
</evidence>
<accession>A0ABU0S316</accession>
<dbReference type="NCBIfam" id="TIGR00229">
    <property type="entry name" value="sensory_box"/>
    <property type="match status" value="1"/>
</dbReference>
<evidence type="ECO:0000256" key="2">
    <source>
        <dbReference type="ARBA" id="ARBA00012438"/>
    </source>
</evidence>
<dbReference type="EC" id="2.7.13.3" evidence="2"/>
<keyword evidence="11" id="KW-0547">Nucleotide-binding</keyword>
<evidence type="ECO:0000256" key="3">
    <source>
        <dbReference type="ARBA" id="ARBA00021740"/>
    </source>
</evidence>
<evidence type="ECO:0000256" key="13">
    <source>
        <dbReference type="ARBA" id="ARBA00022840"/>
    </source>
</evidence>
<keyword evidence="14" id="KW-0157">Chromophore</keyword>
<dbReference type="Pfam" id="PF00989">
    <property type="entry name" value="PAS"/>
    <property type="match status" value="1"/>
</dbReference>
<evidence type="ECO:0000313" key="19">
    <source>
        <dbReference type="EMBL" id="MDQ0995109.1"/>
    </source>
</evidence>
<dbReference type="InterPro" id="IPR001610">
    <property type="entry name" value="PAC"/>
</dbReference>
<evidence type="ECO:0000256" key="9">
    <source>
        <dbReference type="ARBA" id="ARBA00022679"/>
    </source>
</evidence>
<dbReference type="InterPro" id="IPR011102">
    <property type="entry name" value="Sig_transdc_His_kinase_HWE"/>
</dbReference>
<keyword evidence="6" id="KW-0716">Sensory transduction</keyword>
<organism evidence="19 20">
    <name type="scientific">Phyllobacterium ifriqiyense</name>
    <dbReference type="NCBI Taxonomy" id="314238"/>
    <lineage>
        <taxon>Bacteria</taxon>
        <taxon>Pseudomonadati</taxon>
        <taxon>Pseudomonadota</taxon>
        <taxon>Alphaproteobacteria</taxon>
        <taxon>Hyphomicrobiales</taxon>
        <taxon>Phyllobacteriaceae</taxon>
        <taxon>Phyllobacterium</taxon>
    </lineage>
</organism>
<reference evidence="19 20" key="1">
    <citation type="submission" date="2023-07" db="EMBL/GenBank/DDBJ databases">
        <title>Comparative genomics of wheat-associated soil bacteria to identify genetic determinants of phenazine resistance.</title>
        <authorList>
            <person name="Mouncey N."/>
        </authorList>
    </citation>
    <scope>NUCLEOTIDE SEQUENCE [LARGE SCALE GENOMIC DNA]</scope>
    <source>
        <strain evidence="19 20">W4I11</strain>
    </source>
</reference>
<dbReference type="Proteomes" id="UP001237780">
    <property type="component" value="Unassembled WGS sequence"/>
</dbReference>
<dbReference type="Pfam" id="PF07536">
    <property type="entry name" value="HWE_HK"/>
    <property type="match status" value="1"/>
</dbReference>
<dbReference type="PROSITE" id="PS50112">
    <property type="entry name" value="PAS"/>
    <property type="match status" value="1"/>
</dbReference>
<comment type="catalytic activity">
    <reaction evidence="1">
        <text>ATP + protein L-histidine = ADP + protein N-phospho-L-histidine.</text>
        <dbReference type="EC" id="2.7.13.3"/>
    </reaction>
</comment>
<evidence type="ECO:0000256" key="5">
    <source>
        <dbReference type="ARBA" id="ARBA00022553"/>
    </source>
</evidence>
<comment type="caution">
    <text evidence="19">The sequence shown here is derived from an EMBL/GenBank/DDBJ whole genome shotgun (WGS) entry which is preliminary data.</text>
</comment>
<dbReference type="InterPro" id="IPR013767">
    <property type="entry name" value="PAS_fold"/>
</dbReference>
<evidence type="ECO:0000256" key="15">
    <source>
        <dbReference type="ARBA" id="ARBA00023026"/>
    </source>
</evidence>
<dbReference type="PROSITE" id="PS50113">
    <property type="entry name" value="PAC"/>
    <property type="match status" value="1"/>
</dbReference>
<evidence type="ECO:0000256" key="4">
    <source>
        <dbReference type="ARBA" id="ARBA00022543"/>
    </source>
</evidence>
<proteinExistence type="predicted"/>
<evidence type="ECO:0000256" key="8">
    <source>
        <dbReference type="ARBA" id="ARBA00022643"/>
    </source>
</evidence>
<sequence>MNADEEHHLVAARLAAIVDSSFDAIISKDLNSIITSWNPAAEHFFGYKAEEVIGKSIRILIPESHQSEEDEIISRVRAGEVVESFETLRVRKDGSFIPVSLTVSPIKDENGRIVGASKIARDITVSRDNERRIRLLLREVNHRVKNQYAVMMSIIRETAKRTQSVEEFQRQINERIASLASSHDVLVSTDWKGGDLRTLINDQLKPFKHDGLITVDGPQLILAAPAVLHIGMAMHELATNSAKYGVLASSQGMITISWAIEGSVDEELLKLRWDETNNAPTVKVEQKSGFGYVVLQRATPLALRGTAQITVNDERRMWELVAPLKECVSDMVDNEL</sequence>
<keyword evidence="10" id="KW-0677">Repeat</keyword>
<dbReference type="PANTHER" id="PTHR41523">
    <property type="entry name" value="TWO-COMPONENT SYSTEM SENSOR PROTEIN"/>
    <property type="match status" value="1"/>
</dbReference>
<dbReference type="SMART" id="SM00086">
    <property type="entry name" value="PAC"/>
    <property type="match status" value="1"/>
</dbReference>
<feature type="domain" description="PAS" evidence="17">
    <location>
        <begin position="10"/>
        <end position="80"/>
    </location>
</feature>
<evidence type="ECO:0000313" key="20">
    <source>
        <dbReference type="Proteomes" id="UP001237780"/>
    </source>
</evidence>
<keyword evidence="12" id="KW-0418">Kinase</keyword>
<evidence type="ECO:0000256" key="7">
    <source>
        <dbReference type="ARBA" id="ARBA00022630"/>
    </source>
</evidence>
<keyword evidence="4" id="KW-0600">Photoreceptor protein</keyword>
<dbReference type="InterPro" id="IPR000014">
    <property type="entry name" value="PAS"/>
</dbReference>
<keyword evidence="5" id="KW-0597">Phosphoprotein</keyword>
<gene>
    <name evidence="19" type="ORF">QFZ34_000286</name>
</gene>
<keyword evidence="8" id="KW-0288">FMN</keyword>
<dbReference type="EMBL" id="JAUSZT010000001">
    <property type="protein sequence ID" value="MDQ0995109.1"/>
    <property type="molecule type" value="Genomic_DNA"/>
</dbReference>
<dbReference type="SMART" id="SM00911">
    <property type="entry name" value="HWE_HK"/>
    <property type="match status" value="1"/>
</dbReference>